<organism evidence="6 7">
    <name type="scientific">Heracleum sosnowskyi</name>
    <dbReference type="NCBI Taxonomy" id="360622"/>
    <lineage>
        <taxon>Eukaryota</taxon>
        <taxon>Viridiplantae</taxon>
        <taxon>Streptophyta</taxon>
        <taxon>Embryophyta</taxon>
        <taxon>Tracheophyta</taxon>
        <taxon>Spermatophyta</taxon>
        <taxon>Magnoliopsida</taxon>
        <taxon>eudicotyledons</taxon>
        <taxon>Gunneridae</taxon>
        <taxon>Pentapetalae</taxon>
        <taxon>asterids</taxon>
        <taxon>campanulids</taxon>
        <taxon>Apiales</taxon>
        <taxon>Apiaceae</taxon>
        <taxon>Apioideae</taxon>
        <taxon>apioid superclade</taxon>
        <taxon>Tordylieae</taxon>
        <taxon>Tordyliinae</taxon>
        <taxon>Heracleum</taxon>
    </lineage>
</organism>
<evidence type="ECO:0000313" key="7">
    <source>
        <dbReference type="Proteomes" id="UP001237642"/>
    </source>
</evidence>
<protein>
    <recommendedName>
        <fullName evidence="8">Importin subunit alpha</fullName>
    </recommendedName>
</protein>
<gene>
    <name evidence="6" type="ORF">POM88_037228</name>
</gene>
<dbReference type="InterPro" id="IPR000225">
    <property type="entry name" value="Armadillo"/>
</dbReference>
<feature type="region of interest" description="Disordered" evidence="5">
    <location>
        <begin position="1"/>
        <end position="30"/>
    </location>
</feature>
<evidence type="ECO:0000256" key="5">
    <source>
        <dbReference type="SAM" id="MobiDB-lite"/>
    </source>
</evidence>
<accession>A0AAD8HPY0</accession>
<dbReference type="Pfam" id="PF00514">
    <property type="entry name" value="Arm"/>
    <property type="match status" value="1"/>
</dbReference>
<evidence type="ECO:0008006" key="8">
    <source>
        <dbReference type="Google" id="ProtNLM"/>
    </source>
</evidence>
<evidence type="ECO:0000256" key="4">
    <source>
        <dbReference type="ARBA" id="ARBA00022927"/>
    </source>
</evidence>
<dbReference type="SUPFAM" id="SSF48371">
    <property type="entry name" value="ARM repeat"/>
    <property type="match status" value="1"/>
</dbReference>
<proteinExistence type="inferred from homology"/>
<keyword evidence="7" id="KW-1185">Reference proteome</keyword>
<keyword evidence="2" id="KW-0813">Transport</keyword>
<keyword evidence="4" id="KW-0653">Protein transport</keyword>
<dbReference type="Gene3D" id="1.25.10.10">
    <property type="entry name" value="Leucine-rich Repeat Variant"/>
    <property type="match status" value="1"/>
</dbReference>
<dbReference type="InterPro" id="IPR016024">
    <property type="entry name" value="ARM-type_fold"/>
</dbReference>
<comment type="similarity">
    <text evidence="1">Belongs to the importin alpha family.</text>
</comment>
<name>A0AAD8HPY0_9APIA</name>
<evidence type="ECO:0000256" key="2">
    <source>
        <dbReference type="ARBA" id="ARBA00022448"/>
    </source>
</evidence>
<dbReference type="InterPro" id="IPR011989">
    <property type="entry name" value="ARM-like"/>
</dbReference>
<keyword evidence="3" id="KW-0677">Repeat</keyword>
<dbReference type="AlphaFoldDB" id="A0AAD8HPY0"/>
<evidence type="ECO:0000256" key="3">
    <source>
        <dbReference type="ARBA" id="ARBA00022737"/>
    </source>
</evidence>
<evidence type="ECO:0000313" key="6">
    <source>
        <dbReference type="EMBL" id="KAK1371136.1"/>
    </source>
</evidence>
<dbReference type="Proteomes" id="UP001237642">
    <property type="component" value="Unassembled WGS sequence"/>
</dbReference>
<comment type="caution">
    <text evidence="6">The sequence shown here is derived from an EMBL/GenBank/DDBJ whole genome shotgun (WGS) entry which is preliminary data.</text>
</comment>
<sequence length="513" mass="58677">MDSNSDDTVKKSFSEPQGYENSLRIRRNRSDSSVKKPRYVYSDPPWIAKRLAFTIVRQKDEVLELTCKIKKTCREGMFEEAEDFAERLSFMINQDQRLGVLLKKKFLKLLIRLLRNDEYPKLQMHAATILKPLVICPSNKDVIVAIEDMTPVVLNLVRCSQDYQVRLKALWLLRNLIFTIPKSVLEEALVPVTSFLVNDSTGYVVLDASAEILLYICQEYPSLSLEKLKLLLPALMKLMNSDVLTILTSASWGLVHLCDGREEMVVENEYFDPLIERLLDLINADTRIMTICGLRVLGSIVRWGNDNAIEVIIKKEDTLPSLMCLLGEVDMYYVKQACWIISNITARKDEHIKAVIDCKLIDPLLNVVQNHKFVDVKKEALWAISNAMCGVGPDQIECLRNSCSKVVWDELLDSLDDKPLVFVTLEGLVNIKLAEVTCDGRPIDAVELHCIFKKIVYCTKWSTSYKIFHRKDIVQISDGRLECHITFKFKGRQPRVVLVCDSSKDLLYTMLAC</sequence>
<dbReference type="EMBL" id="JAUIZM010000008">
    <property type="protein sequence ID" value="KAK1371136.1"/>
    <property type="molecule type" value="Genomic_DNA"/>
</dbReference>
<reference evidence="6" key="2">
    <citation type="submission" date="2023-05" db="EMBL/GenBank/DDBJ databases">
        <authorList>
            <person name="Schelkunov M.I."/>
        </authorList>
    </citation>
    <scope>NUCLEOTIDE SEQUENCE</scope>
    <source>
        <strain evidence="6">Hsosn_3</strain>
        <tissue evidence="6">Leaf</tissue>
    </source>
</reference>
<dbReference type="GO" id="GO:0015031">
    <property type="term" value="P:protein transport"/>
    <property type="evidence" value="ECO:0007669"/>
    <property type="project" value="UniProtKB-KW"/>
</dbReference>
<dbReference type="PANTHER" id="PTHR23316">
    <property type="entry name" value="IMPORTIN ALPHA"/>
    <property type="match status" value="1"/>
</dbReference>
<reference evidence="6" key="1">
    <citation type="submission" date="2023-02" db="EMBL/GenBank/DDBJ databases">
        <title>Genome of toxic invasive species Heracleum sosnowskyi carries increased number of genes despite the absence of recent whole-genome duplications.</title>
        <authorList>
            <person name="Schelkunov M."/>
            <person name="Shtratnikova V."/>
            <person name="Makarenko M."/>
            <person name="Klepikova A."/>
            <person name="Omelchenko D."/>
            <person name="Novikova G."/>
            <person name="Obukhova E."/>
            <person name="Bogdanov V."/>
            <person name="Penin A."/>
            <person name="Logacheva M."/>
        </authorList>
    </citation>
    <scope>NUCLEOTIDE SEQUENCE</scope>
    <source>
        <strain evidence="6">Hsosn_3</strain>
        <tissue evidence="6">Leaf</tissue>
    </source>
</reference>
<dbReference type="SMART" id="SM00185">
    <property type="entry name" value="ARM"/>
    <property type="match status" value="5"/>
</dbReference>
<evidence type="ECO:0000256" key="1">
    <source>
        <dbReference type="ARBA" id="ARBA00010394"/>
    </source>
</evidence>